<protein>
    <submittedName>
        <fullName evidence="5">Sugar ABC transporter substrate-binding protein</fullName>
    </submittedName>
</protein>
<dbReference type="GO" id="GO:0030246">
    <property type="term" value="F:carbohydrate binding"/>
    <property type="evidence" value="ECO:0007669"/>
    <property type="project" value="TreeGrafter"/>
</dbReference>
<dbReference type="InterPro" id="IPR050555">
    <property type="entry name" value="Bact_Solute-Bind_Prot2"/>
</dbReference>
<comment type="caution">
    <text evidence="5">The sequence shown here is derived from an EMBL/GenBank/DDBJ whole genome shotgun (WGS) entry which is preliminary data.</text>
</comment>
<dbReference type="SUPFAM" id="SSF53822">
    <property type="entry name" value="Periplasmic binding protein-like I"/>
    <property type="match status" value="1"/>
</dbReference>
<dbReference type="PANTHER" id="PTHR30036">
    <property type="entry name" value="D-XYLOSE-BINDING PERIPLASMIC PROTEIN"/>
    <property type="match status" value="1"/>
</dbReference>
<evidence type="ECO:0000259" key="4">
    <source>
        <dbReference type="Pfam" id="PF13407"/>
    </source>
</evidence>
<dbReference type="Proteomes" id="UP000284543">
    <property type="component" value="Unassembled WGS sequence"/>
</dbReference>
<gene>
    <name evidence="5" type="ORF">DWW02_16100</name>
</gene>
<feature type="signal peptide" evidence="3">
    <location>
        <begin position="1"/>
        <end position="18"/>
    </location>
</feature>
<feature type="domain" description="Periplasmic binding protein" evidence="4">
    <location>
        <begin position="46"/>
        <end position="297"/>
    </location>
</feature>
<accession>A0A412Z4K1</accession>
<evidence type="ECO:0000313" key="6">
    <source>
        <dbReference type="Proteomes" id="UP000284543"/>
    </source>
</evidence>
<proteinExistence type="inferred from homology"/>
<dbReference type="GO" id="GO:0030288">
    <property type="term" value="C:outer membrane-bounded periplasmic space"/>
    <property type="evidence" value="ECO:0007669"/>
    <property type="project" value="TreeGrafter"/>
</dbReference>
<dbReference type="PROSITE" id="PS51257">
    <property type="entry name" value="PROKAR_LIPOPROTEIN"/>
    <property type="match status" value="1"/>
</dbReference>
<dbReference type="InterPro" id="IPR028082">
    <property type="entry name" value="Peripla_BP_I"/>
</dbReference>
<evidence type="ECO:0000256" key="1">
    <source>
        <dbReference type="ARBA" id="ARBA00004196"/>
    </source>
</evidence>
<dbReference type="Gene3D" id="3.40.50.2300">
    <property type="match status" value="2"/>
</dbReference>
<dbReference type="InterPro" id="IPR025997">
    <property type="entry name" value="SBP_2_dom"/>
</dbReference>
<dbReference type="EMBL" id="QRZM01000006">
    <property type="protein sequence ID" value="RGV74855.1"/>
    <property type="molecule type" value="Genomic_DNA"/>
</dbReference>
<evidence type="ECO:0000313" key="5">
    <source>
        <dbReference type="EMBL" id="RGV74855.1"/>
    </source>
</evidence>
<evidence type="ECO:0000256" key="3">
    <source>
        <dbReference type="SAM" id="SignalP"/>
    </source>
</evidence>
<dbReference type="AlphaFoldDB" id="A0A412Z4K1"/>
<comment type="subcellular location">
    <subcellularLocation>
        <location evidence="1">Cell envelope</location>
    </subcellularLocation>
</comment>
<organism evidence="5 6">
    <name type="scientific">Enterocloster bolteae</name>
    <dbReference type="NCBI Taxonomy" id="208479"/>
    <lineage>
        <taxon>Bacteria</taxon>
        <taxon>Bacillati</taxon>
        <taxon>Bacillota</taxon>
        <taxon>Clostridia</taxon>
        <taxon>Lachnospirales</taxon>
        <taxon>Lachnospiraceae</taxon>
        <taxon>Enterocloster</taxon>
    </lineage>
</organism>
<keyword evidence="3" id="KW-0732">Signal</keyword>
<feature type="chain" id="PRO_5044397649" evidence="3">
    <location>
        <begin position="19"/>
        <end position="344"/>
    </location>
</feature>
<dbReference type="Pfam" id="PF13407">
    <property type="entry name" value="Peripla_BP_4"/>
    <property type="match status" value="1"/>
</dbReference>
<dbReference type="PANTHER" id="PTHR30036:SF7">
    <property type="entry name" value="ABC TRANSPORTER PERIPLASMIC-BINDING PROTEIN YPHF"/>
    <property type="match status" value="1"/>
</dbReference>
<name>A0A412Z4K1_9FIRM</name>
<reference evidence="5 6" key="1">
    <citation type="submission" date="2018-08" db="EMBL/GenBank/DDBJ databases">
        <title>A genome reference for cultivated species of the human gut microbiota.</title>
        <authorList>
            <person name="Zou Y."/>
            <person name="Xue W."/>
            <person name="Luo G."/>
        </authorList>
    </citation>
    <scope>NUCLEOTIDE SEQUENCE [LARGE SCALE GENOMIC DNA]</scope>
    <source>
        <strain evidence="5 6">AF14-18</strain>
    </source>
</reference>
<dbReference type="RefSeq" id="WP_002573256.1">
    <property type="nucleotide sequence ID" value="NZ_CATYQV010000126.1"/>
</dbReference>
<evidence type="ECO:0000256" key="2">
    <source>
        <dbReference type="ARBA" id="ARBA00007639"/>
    </source>
</evidence>
<comment type="similarity">
    <text evidence="2">Belongs to the bacterial solute-binding protein 2 family.</text>
</comment>
<sequence length="344" mass="35572">MKKIIALCMAGIMLASVAGCSSETSKAAAPAGQDSSAARENELYSMVVFTKGAEYFNWCYAGMKDAAKLLGSHITVELQGPAEWDASLEARAVEQVTAKKPAGILVSAADETTLNSAIGKALSAGVPVIGFDSDAADSGRLSYVGTDNYDFGANAAKAMSEMIGGEGQVAICLVPGSIAQEERAAGFKEWLAENAPGVQVVSELNDEGDVAKSETVCAALFQANPQIKGIFSTHGYGAPGAAAAARTLNILENIVIIGSDYSSAVIELLQAGDIEGTIVDDPYLIGYEAMMLAYAAAHPTEIPSANPPFGHVPPIIYGGSSLLTGEMLKDEAVLAKYQNPPAVN</sequence>